<dbReference type="InterPro" id="IPR040701">
    <property type="entry name" value="Bact_RF_family2"/>
</dbReference>
<reference evidence="2 3" key="1">
    <citation type="submission" date="2016-10" db="EMBL/GenBank/DDBJ databases">
        <authorList>
            <person name="de Groot N.N."/>
        </authorList>
    </citation>
    <scope>NUCLEOTIDE SEQUENCE [LARGE SCALE GENOMIC DNA]</scope>
    <source>
        <strain evidence="2 3">DSM 22126</strain>
    </source>
</reference>
<dbReference type="Pfam" id="PF18844">
    <property type="entry name" value="baeRF_family2"/>
    <property type="match status" value="1"/>
</dbReference>
<evidence type="ECO:0000313" key="2">
    <source>
        <dbReference type="EMBL" id="SDS68014.1"/>
    </source>
</evidence>
<dbReference type="OrthoDB" id="5179393at2"/>
<proteinExistence type="predicted"/>
<organism evidence="2 3">
    <name type="scientific">Paraoerskovia marina</name>
    <dbReference type="NCBI Taxonomy" id="545619"/>
    <lineage>
        <taxon>Bacteria</taxon>
        <taxon>Bacillati</taxon>
        <taxon>Actinomycetota</taxon>
        <taxon>Actinomycetes</taxon>
        <taxon>Micrococcales</taxon>
        <taxon>Cellulomonadaceae</taxon>
        <taxon>Paraoerskovia</taxon>
    </lineage>
</organism>
<keyword evidence="3" id="KW-1185">Reference proteome</keyword>
<evidence type="ECO:0008006" key="4">
    <source>
        <dbReference type="Google" id="ProtNLM"/>
    </source>
</evidence>
<evidence type="ECO:0000313" key="3">
    <source>
        <dbReference type="Proteomes" id="UP000185663"/>
    </source>
</evidence>
<dbReference type="eggNOG" id="COG1537">
    <property type="taxonomic scope" value="Bacteria"/>
</dbReference>
<dbReference type="AlphaFoldDB" id="A0A1H1U6H6"/>
<feature type="region of interest" description="Disordered" evidence="1">
    <location>
        <begin position="373"/>
        <end position="394"/>
    </location>
</feature>
<sequence length="394" mass="41449">MKIDWLKPLLGSTGPFATATLDVSRGGESGERELRARWRSVVRDLDKAGAPAAVVADLEDRALRPTHVHGPHGRVIIATAEDGVLVDRILAAPPTASRGHWGAAPELGPAARAADESVNYLLVVADRTGADLYRSTPGTGGIEVERSSVEGDHDAVTKAKVGRYEEKRVEGRAEDSWERNAEAIAARVDRIVAEHGPEVVLLSGDVRACALVRGAATRKTGDLLVDVQGGARDNGVNQASFDAHIAEALAKVRERRRTSVFEELQAAVARDAGGVTSLADAVTVLQRGQVRELVITASALDGDTNSLWVGPDLLHLASSKEEVEALGVAPDDVRELPATVAVMRAALGQDAGVTVVGHDLPGGVGALLRWADEDTPHDASPSMSGDAERLRPAS</sequence>
<dbReference type="Proteomes" id="UP000185663">
    <property type="component" value="Chromosome I"/>
</dbReference>
<dbReference type="STRING" id="545619.SAMN04489860_2102"/>
<gene>
    <name evidence="2" type="ORF">SAMN04489860_2102</name>
</gene>
<protein>
    <recommendedName>
        <fullName evidence="4">Peptide chain release factor 1 (ERF1)</fullName>
    </recommendedName>
</protein>
<accession>A0A1H1U6H6</accession>
<evidence type="ECO:0000256" key="1">
    <source>
        <dbReference type="SAM" id="MobiDB-lite"/>
    </source>
</evidence>
<name>A0A1H1U6H6_9CELL</name>
<dbReference type="RefSeq" id="WP_083372464.1">
    <property type="nucleotide sequence ID" value="NZ_LT629776.1"/>
</dbReference>
<dbReference type="EMBL" id="LT629776">
    <property type="protein sequence ID" value="SDS68014.1"/>
    <property type="molecule type" value="Genomic_DNA"/>
</dbReference>